<dbReference type="AlphaFoldDB" id="A0A914UM89"/>
<evidence type="ECO:0000313" key="2">
    <source>
        <dbReference type="Proteomes" id="UP000887566"/>
    </source>
</evidence>
<reference evidence="3" key="1">
    <citation type="submission" date="2022-11" db="UniProtKB">
        <authorList>
            <consortium name="WormBaseParasite"/>
        </authorList>
    </citation>
    <scope>IDENTIFICATION</scope>
</reference>
<sequence>MHLCSAGRRVVNRRTRRGGTRLTVGGARLDERSLSPAQPSHVRNSNSRGVAVAEGRGLGSTGKSTTCEPRQAGMPDQGLSMIVPDRIHSICSSRARALAKSNRKLPAWVPYRLLAIYDQACPRFR</sequence>
<feature type="region of interest" description="Disordered" evidence="1">
    <location>
        <begin position="25"/>
        <end position="79"/>
    </location>
</feature>
<evidence type="ECO:0000313" key="3">
    <source>
        <dbReference type="WBParaSite" id="PSAMB.scaffold108size78641.g2012.t1"/>
    </source>
</evidence>
<feature type="compositionally biased region" description="Polar residues" evidence="1">
    <location>
        <begin position="35"/>
        <end position="48"/>
    </location>
</feature>
<name>A0A914UM89_9BILA</name>
<accession>A0A914UM89</accession>
<protein>
    <submittedName>
        <fullName evidence="3">Uncharacterized protein</fullName>
    </submittedName>
</protein>
<dbReference type="WBParaSite" id="PSAMB.scaffold108size78641.g2012.t1">
    <property type="protein sequence ID" value="PSAMB.scaffold108size78641.g2012.t1"/>
    <property type="gene ID" value="PSAMB.scaffold108size78641.g2012"/>
</dbReference>
<evidence type="ECO:0000256" key="1">
    <source>
        <dbReference type="SAM" id="MobiDB-lite"/>
    </source>
</evidence>
<keyword evidence="2" id="KW-1185">Reference proteome</keyword>
<dbReference type="Proteomes" id="UP000887566">
    <property type="component" value="Unplaced"/>
</dbReference>
<proteinExistence type="predicted"/>
<organism evidence="2 3">
    <name type="scientific">Plectus sambesii</name>
    <dbReference type="NCBI Taxonomy" id="2011161"/>
    <lineage>
        <taxon>Eukaryota</taxon>
        <taxon>Metazoa</taxon>
        <taxon>Ecdysozoa</taxon>
        <taxon>Nematoda</taxon>
        <taxon>Chromadorea</taxon>
        <taxon>Plectida</taxon>
        <taxon>Plectina</taxon>
        <taxon>Plectoidea</taxon>
        <taxon>Plectidae</taxon>
        <taxon>Plectus</taxon>
    </lineage>
</organism>